<evidence type="ECO:0000313" key="4">
    <source>
        <dbReference type="Proteomes" id="UP000656042"/>
    </source>
</evidence>
<evidence type="ECO:0000313" key="3">
    <source>
        <dbReference type="EMBL" id="GGK76619.1"/>
    </source>
</evidence>
<reference evidence="3" key="2">
    <citation type="submission" date="2020-09" db="EMBL/GenBank/DDBJ databases">
        <authorList>
            <person name="Sun Q."/>
            <person name="Zhou Y."/>
        </authorList>
    </citation>
    <scope>NUCLEOTIDE SEQUENCE</scope>
    <source>
        <strain evidence="3">CGMCC 4.7299</strain>
    </source>
</reference>
<dbReference type="GO" id="GO:0016787">
    <property type="term" value="F:hydrolase activity"/>
    <property type="evidence" value="ECO:0007669"/>
    <property type="project" value="UniProtKB-KW"/>
</dbReference>
<sequence>MSVPQWWTRVTGEVRAEHETDPAQLPGATFAVQTGSDEPLFGSVGSGWSPRTICAIGTMTKAFTGTAVLLALEEHGLLEVDTEVWRLPGMRAYAEHPGKSRIQVRHLLQHTAGLPSIQPYTDSPKSPCNDPDGPPPYCPQASVALGPTGTYTCYPGGANEYMVADGHCQPARTLTLDQVSEHLMRTYEPVTEPGAAYLYSTIGYVIAARIVESLSGQSVNRFLHERVFAPLGMTDSFFIAQPTGDPDLDARMDDGVSAGQRARIADVALVTRDGLMPPEVSPGPDGRWDKYRRGWRFVFPDGGMYTTVVDLMRFLRVVRDRGRDGDRRVLSDRVAALLADDQGHGHTMGFGYRTQATPYGQGVDTLEQLGGMMTYCWLEPRSEPSLIGVFLSQRLPNIVINPNMGAAMKVIFRVFVPGVTGAVRAGQR</sequence>
<protein>
    <recommendedName>
        <fullName evidence="2">Beta-lactamase-related domain-containing protein</fullName>
    </recommendedName>
</protein>
<gene>
    <name evidence="3" type="ORF">GCM10012284_08260</name>
</gene>
<comment type="caution">
    <text evidence="3">The sequence shown here is derived from an EMBL/GenBank/DDBJ whole genome shotgun (WGS) entry which is preliminary data.</text>
</comment>
<dbReference type="InterPro" id="IPR001466">
    <property type="entry name" value="Beta-lactam-related"/>
</dbReference>
<dbReference type="Proteomes" id="UP000656042">
    <property type="component" value="Unassembled WGS sequence"/>
</dbReference>
<dbReference type="SUPFAM" id="SSF56601">
    <property type="entry name" value="beta-lactamase/transpeptidase-like"/>
    <property type="match status" value="1"/>
</dbReference>
<dbReference type="PANTHER" id="PTHR43283:SF11">
    <property type="entry name" value="BETA-LACTAMASE-RELATED DOMAIN-CONTAINING PROTEIN"/>
    <property type="match status" value="1"/>
</dbReference>
<proteinExistence type="predicted"/>
<dbReference type="PANTHER" id="PTHR43283">
    <property type="entry name" value="BETA-LACTAMASE-RELATED"/>
    <property type="match status" value="1"/>
</dbReference>
<evidence type="ECO:0000256" key="1">
    <source>
        <dbReference type="ARBA" id="ARBA00022801"/>
    </source>
</evidence>
<dbReference type="AlphaFoldDB" id="A0A8J3BTD2"/>
<feature type="domain" description="Beta-lactamase-related" evidence="2">
    <location>
        <begin position="23"/>
        <end position="397"/>
    </location>
</feature>
<accession>A0A8J3BTD2</accession>
<keyword evidence="4" id="KW-1185">Reference proteome</keyword>
<dbReference type="Gene3D" id="3.40.710.10">
    <property type="entry name" value="DD-peptidase/beta-lactamase superfamily"/>
    <property type="match status" value="1"/>
</dbReference>
<dbReference type="Pfam" id="PF00144">
    <property type="entry name" value="Beta-lactamase"/>
    <property type="match status" value="1"/>
</dbReference>
<dbReference type="InterPro" id="IPR050789">
    <property type="entry name" value="Diverse_Enzym_Activities"/>
</dbReference>
<reference evidence="3" key="1">
    <citation type="journal article" date="2014" name="Int. J. Syst. Evol. Microbiol.">
        <title>Complete genome sequence of Corynebacterium casei LMG S-19264T (=DSM 44701T), isolated from a smear-ripened cheese.</title>
        <authorList>
            <consortium name="US DOE Joint Genome Institute (JGI-PGF)"/>
            <person name="Walter F."/>
            <person name="Albersmeier A."/>
            <person name="Kalinowski J."/>
            <person name="Ruckert C."/>
        </authorList>
    </citation>
    <scope>NUCLEOTIDE SEQUENCE</scope>
    <source>
        <strain evidence="3">CGMCC 4.7299</strain>
    </source>
</reference>
<keyword evidence="1" id="KW-0378">Hydrolase</keyword>
<dbReference type="InterPro" id="IPR012338">
    <property type="entry name" value="Beta-lactam/transpept-like"/>
</dbReference>
<organism evidence="3 4">
    <name type="scientific">Mangrovihabitans endophyticus</name>
    <dbReference type="NCBI Taxonomy" id="1751298"/>
    <lineage>
        <taxon>Bacteria</taxon>
        <taxon>Bacillati</taxon>
        <taxon>Actinomycetota</taxon>
        <taxon>Actinomycetes</taxon>
        <taxon>Micromonosporales</taxon>
        <taxon>Micromonosporaceae</taxon>
        <taxon>Mangrovihabitans</taxon>
    </lineage>
</organism>
<name>A0A8J3BTD2_9ACTN</name>
<dbReference type="RefSeq" id="WP_189077628.1">
    <property type="nucleotide sequence ID" value="NZ_BMMX01000001.1"/>
</dbReference>
<dbReference type="EMBL" id="BMMX01000001">
    <property type="protein sequence ID" value="GGK76619.1"/>
    <property type="molecule type" value="Genomic_DNA"/>
</dbReference>
<evidence type="ECO:0000259" key="2">
    <source>
        <dbReference type="Pfam" id="PF00144"/>
    </source>
</evidence>